<dbReference type="InterPro" id="IPR010994">
    <property type="entry name" value="RuvA_2-like"/>
</dbReference>
<evidence type="ECO:0008006" key="3">
    <source>
        <dbReference type="Google" id="ProtNLM"/>
    </source>
</evidence>
<protein>
    <recommendedName>
        <fullName evidence="3">Endonuclease/exonuclease/phosphatase family domain-containing protein 1</fullName>
    </recommendedName>
</protein>
<gene>
    <name evidence="1" type="ORF">ABMA27_013045</name>
</gene>
<dbReference type="Gene3D" id="3.60.10.10">
    <property type="entry name" value="Endonuclease/exonuclease/phosphatase"/>
    <property type="match status" value="1"/>
</dbReference>
<evidence type="ECO:0000313" key="1">
    <source>
        <dbReference type="EMBL" id="KAL0894444.1"/>
    </source>
</evidence>
<keyword evidence="2" id="KW-1185">Reference proteome</keyword>
<name>A0ABR3IDW1_LOXSC</name>
<dbReference type="PANTHER" id="PTHR21180">
    <property type="entry name" value="ENDONUCLEASE/EXONUCLEASE/PHOSPHATASE FAMILY DOMAIN-CONTAINING PROTEIN 1"/>
    <property type="match status" value="1"/>
</dbReference>
<reference evidence="1 2" key="1">
    <citation type="submission" date="2024-06" db="EMBL/GenBank/DDBJ databases">
        <title>A chromosome-level genome assembly of beet webworm, Loxostege sticticalis.</title>
        <authorList>
            <person name="Zhang Y."/>
        </authorList>
    </citation>
    <scope>NUCLEOTIDE SEQUENCE [LARGE SCALE GENOMIC DNA]</scope>
    <source>
        <strain evidence="1">AQ026</strain>
        <tissue evidence="1">Whole body</tissue>
    </source>
</reference>
<dbReference type="SUPFAM" id="SSF47781">
    <property type="entry name" value="RuvA domain 2-like"/>
    <property type="match status" value="2"/>
</dbReference>
<dbReference type="Pfam" id="PF12836">
    <property type="entry name" value="HHH_3"/>
    <property type="match status" value="2"/>
</dbReference>
<sequence>MGQSPSSVRSKSGRQRSFRGFVRKNKLNKSSLSHTFSLPPSEEYPELMNVNTATEEQLMTLPGVNRQLAREIVRHRQMIGRFKRVDDLALVSGIGAEKLELLRPEICTNTRRQLSRASSCTQSLESVRLNNESKLCSVNSSSVFQLQCVPGLNQELAANIVDYRNKKGPFKSLDDLIKVRGMDIVRLSTVKQHLSLEPRKCESAQQLNGYANGWRDPSINESLSYGATSTPKTPHRKSLSMPTKFLVTLPNGFAAAPVNDILDLLSAYSHRPVVEEVFTYERDGVKCCRLASWNLHQLSIDKVTNPGVREVVCRTILENKLSIIAIQDVLEEAALKMLCDELNSPSLRRVREWRSNSMHWQYCLSERLDNQYLGFIYEATNKGITIEDLDLDQVSLLTEASGVQRLVDELLALRGERYIAEPRAFLICGRPTILVNLFCEGSLSEECQRLARVAELAAAVNLHLVFMGEFRDWDNILALRTCQPLLDEQISTTVDPHYTGLTSILHPGTIEKSHFNGHAGVVKSGLSHLAIPRGWSWGGPASPFCPIWAEIKVPD</sequence>
<dbReference type="PANTHER" id="PTHR21180:SF32">
    <property type="entry name" value="ENDONUCLEASE_EXONUCLEASE_PHOSPHATASE FAMILY DOMAIN-CONTAINING PROTEIN 1"/>
    <property type="match status" value="1"/>
</dbReference>
<dbReference type="InterPro" id="IPR051675">
    <property type="entry name" value="Endo/Exo/Phosphatase_dom_1"/>
</dbReference>
<comment type="caution">
    <text evidence="1">The sequence shown here is derived from an EMBL/GenBank/DDBJ whole genome shotgun (WGS) entry which is preliminary data.</text>
</comment>
<proteinExistence type="predicted"/>
<dbReference type="Gene3D" id="1.10.150.280">
    <property type="entry name" value="AF1531-like domain"/>
    <property type="match status" value="1"/>
</dbReference>
<dbReference type="Gene3D" id="1.10.150.320">
    <property type="entry name" value="Photosystem II 12 kDa extrinsic protein"/>
    <property type="match status" value="1"/>
</dbReference>
<dbReference type="EMBL" id="JBEUOH010000004">
    <property type="protein sequence ID" value="KAL0894444.1"/>
    <property type="molecule type" value="Genomic_DNA"/>
</dbReference>
<dbReference type="InterPro" id="IPR036691">
    <property type="entry name" value="Endo/exonu/phosph_ase_sf"/>
</dbReference>
<organism evidence="1 2">
    <name type="scientific">Loxostege sticticalis</name>
    <name type="common">Beet webworm moth</name>
    <dbReference type="NCBI Taxonomy" id="481309"/>
    <lineage>
        <taxon>Eukaryota</taxon>
        <taxon>Metazoa</taxon>
        <taxon>Ecdysozoa</taxon>
        <taxon>Arthropoda</taxon>
        <taxon>Hexapoda</taxon>
        <taxon>Insecta</taxon>
        <taxon>Pterygota</taxon>
        <taxon>Neoptera</taxon>
        <taxon>Endopterygota</taxon>
        <taxon>Lepidoptera</taxon>
        <taxon>Glossata</taxon>
        <taxon>Ditrysia</taxon>
        <taxon>Pyraloidea</taxon>
        <taxon>Crambidae</taxon>
        <taxon>Pyraustinae</taxon>
        <taxon>Loxostege</taxon>
    </lineage>
</organism>
<accession>A0ABR3IDW1</accession>
<dbReference type="Proteomes" id="UP001549920">
    <property type="component" value="Unassembled WGS sequence"/>
</dbReference>
<evidence type="ECO:0000313" key="2">
    <source>
        <dbReference type="Proteomes" id="UP001549920"/>
    </source>
</evidence>